<keyword evidence="10" id="KW-0539">Nucleus</keyword>
<evidence type="ECO:0000256" key="11">
    <source>
        <dbReference type="RuleBase" id="RU004020"/>
    </source>
</evidence>
<keyword evidence="6 12" id="KW-0732">Signal</keyword>
<evidence type="ECO:0000256" key="3">
    <source>
        <dbReference type="ARBA" id="ARBA00006403"/>
    </source>
</evidence>
<name>A0AAF5CVL5_STRER</name>
<dbReference type="GO" id="GO:0009986">
    <property type="term" value="C:cell surface"/>
    <property type="evidence" value="ECO:0007669"/>
    <property type="project" value="InterPro"/>
</dbReference>
<dbReference type="WBParaSite" id="TCONS_00001961.p1">
    <property type="protein sequence ID" value="TCONS_00001961.p1"/>
    <property type="gene ID" value="XLOC_001870"/>
</dbReference>
<dbReference type="FunFam" id="1.10.10.10:FF:000027">
    <property type="entry name" value="Heat shock transcription factor 1"/>
    <property type="match status" value="1"/>
</dbReference>
<feature type="chain" id="PRO_5041913176" evidence="12">
    <location>
        <begin position="19"/>
        <end position="406"/>
    </location>
</feature>
<keyword evidence="9" id="KW-0804">Transcription</keyword>
<keyword evidence="8" id="KW-0238">DNA-binding</keyword>
<evidence type="ECO:0000256" key="1">
    <source>
        <dbReference type="ARBA" id="ARBA00004123"/>
    </source>
</evidence>
<dbReference type="GO" id="GO:0003700">
    <property type="term" value="F:DNA-binding transcription factor activity"/>
    <property type="evidence" value="ECO:0007669"/>
    <property type="project" value="InterPro"/>
</dbReference>
<evidence type="ECO:0000256" key="8">
    <source>
        <dbReference type="ARBA" id="ARBA00023125"/>
    </source>
</evidence>
<dbReference type="PANTHER" id="PTHR21700">
    <property type="entry name" value="TRANSTHYRETIN-LIKE FAMILY PROTEIN-RELATED"/>
    <property type="match status" value="1"/>
</dbReference>
<keyword evidence="7" id="KW-0805">Transcription regulation</keyword>
<evidence type="ECO:0000256" key="9">
    <source>
        <dbReference type="ARBA" id="ARBA00023163"/>
    </source>
</evidence>
<evidence type="ECO:0000313" key="14">
    <source>
        <dbReference type="Proteomes" id="UP000035681"/>
    </source>
</evidence>
<dbReference type="Proteomes" id="UP000035681">
    <property type="component" value="Unplaced"/>
</dbReference>
<dbReference type="PRINTS" id="PR00056">
    <property type="entry name" value="HSFDOMAIN"/>
</dbReference>
<dbReference type="InterPro" id="IPR001534">
    <property type="entry name" value="Transthyretin-like"/>
</dbReference>
<dbReference type="AlphaFoldDB" id="A0AAF5CVL5"/>
<dbReference type="GO" id="GO:0005634">
    <property type="term" value="C:nucleus"/>
    <property type="evidence" value="ECO:0007669"/>
    <property type="project" value="UniProtKB-SubCell"/>
</dbReference>
<dbReference type="Pfam" id="PF01060">
    <property type="entry name" value="TTR-52"/>
    <property type="match status" value="1"/>
</dbReference>
<keyword evidence="14" id="KW-1185">Reference proteome</keyword>
<protein>
    <submittedName>
        <fullName evidence="15">HSF_DOMAIN domain-containing protein</fullName>
    </submittedName>
</protein>
<feature type="domain" description="HSF-type DNA-binding" evidence="13">
    <location>
        <begin position="174"/>
        <end position="279"/>
    </location>
</feature>
<dbReference type="InterPro" id="IPR036388">
    <property type="entry name" value="WH-like_DNA-bd_sf"/>
</dbReference>
<dbReference type="Gene3D" id="2.60.40.3330">
    <property type="match status" value="1"/>
</dbReference>
<organism evidence="14 15">
    <name type="scientific">Strongyloides stercoralis</name>
    <name type="common">Threadworm</name>
    <dbReference type="NCBI Taxonomy" id="6248"/>
    <lineage>
        <taxon>Eukaryota</taxon>
        <taxon>Metazoa</taxon>
        <taxon>Ecdysozoa</taxon>
        <taxon>Nematoda</taxon>
        <taxon>Chromadorea</taxon>
        <taxon>Rhabditida</taxon>
        <taxon>Tylenchina</taxon>
        <taxon>Panagrolaimomorpha</taxon>
        <taxon>Strongyloidoidea</taxon>
        <taxon>Strongyloididae</taxon>
        <taxon>Strongyloides</taxon>
    </lineage>
</organism>
<sequence>MKCSLIFLFFVIVGVCASLRQQSIAVKGKLLCGNKPLSNTRVKLWEEDSGPDPDDLLDQGYTDSNGEFLLKGDERELTNIDPRLKIYHNCDNSLSLGARKVKFTIPYSYVTAGKEPKKTFDIGIVNMETKFHGEERELIFIELILLAVYDINMSFLEVLKTEKPIELININTSKIPTFVLKLWKIVNDTELYRIISWNENGSSILVKQPHAMYKKVLPLYFKHSNLNSFIRQLNMYGFKKTTDIEKISTMNFNNVNVSEFSHKFFLRGRVDLLGNIRRKPSIKKSVHEPLIDSENNNSNFENNKLFNETQNMRSMQSGTENFIDQLTLQNESLKKEIAILHTRHRMQQNAIRKLCDVISEFGYQQPKSKVAISSEPFPTAKNNVTSSNYVDFDYVNMVTKSFNVIP</sequence>
<evidence type="ECO:0000256" key="7">
    <source>
        <dbReference type="ARBA" id="ARBA00023015"/>
    </source>
</evidence>
<dbReference type="GO" id="GO:0005576">
    <property type="term" value="C:extracellular region"/>
    <property type="evidence" value="ECO:0007669"/>
    <property type="project" value="UniProtKB-SubCell"/>
</dbReference>
<dbReference type="Pfam" id="PF00447">
    <property type="entry name" value="HSF_DNA-bind"/>
    <property type="match status" value="1"/>
</dbReference>
<comment type="similarity">
    <text evidence="3 11">Belongs to the HSF family.</text>
</comment>
<proteinExistence type="inferred from homology"/>
<comment type="similarity">
    <text evidence="4">Belongs to the nematode transthyretin-like family.</text>
</comment>
<evidence type="ECO:0000256" key="2">
    <source>
        <dbReference type="ARBA" id="ARBA00004613"/>
    </source>
</evidence>
<evidence type="ECO:0000256" key="4">
    <source>
        <dbReference type="ARBA" id="ARBA00010112"/>
    </source>
</evidence>
<feature type="signal peptide" evidence="12">
    <location>
        <begin position="1"/>
        <end position="18"/>
    </location>
</feature>
<evidence type="ECO:0000313" key="15">
    <source>
        <dbReference type="WBParaSite" id="TCONS_00001961.p1"/>
    </source>
</evidence>
<keyword evidence="5" id="KW-0964">Secreted</keyword>
<dbReference type="SMART" id="SM00415">
    <property type="entry name" value="HSF"/>
    <property type="match status" value="1"/>
</dbReference>
<evidence type="ECO:0000256" key="5">
    <source>
        <dbReference type="ARBA" id="ARBA00022525"/>
    </source>
</evidence>
<dbReference type="SUPFAM" id="SSF46785">
    <property type="entry name" value="Winged helix' DNA-binding domain"/>
    <property type="match status" value="1"/>
</dbReference>
<dbReference type="Gene3D" id="1.10.10.10">
    <property type="entry name" value="Winged helix-like DNA-binding domain superfamily/Winged helix DNA-binding domain"/>
    <property type="match status" value="1"/>
</dbReference>
<evidence type="ECO:0000259" key="13">
    <source>
        <dbReference type="SMART" id="SM00415"/>
    </source>
</evidence>
<evidence type="ECO:0000256" key="6">
    <source>
        <dbReference type="ARBA" id="ARBA00022729"/>
    </source>
</evidence>
<evidence type="ECO:0000256" key="10">
    <source>
        <dbReference type="ARBA" id="ARBA00023242"/>
    </source>
</evidence>
<evidence type="ECO:0000256" key="12">
    <source>
        <dbReference type="SAM" id="SignalP"/>
    </source>
</evidence>
<dbReference type="InterPro" id="IPR036390">
    <property type="entry name" value="WH_DNA-bd_sf"/>
</dbReference>
<dbReference type="GO" id="GO:0043565">
    <property type="term" value="F:sequence-specific DNA binding"/>
    <property type="evidence" value="ECO:0007669"/>
    <property type="project" value="InterPro"/>
</dbReference>
<accession>A0AAF5CVL5</accession>
<dbReference type="InterPro" id="IPR038479">
    <property type="entry name" value="Transthyretin-like_sf"/>
</dbReference>
<dbReference type="PANTHER" id="PTHR21700:SF118">
    <property type="entry name" value="TRANSTHYRETIN-LIKE FAMILY PROTEIN"/>
    <property type="match status" value="1"/>
</dbReference>
<reference evidence="15" key="1">
    <citation type="submission" date="2024-02" db="UniProtKB">
        <authorList>
            <consortium name="WormBaseParasite"/>
        </authorList>
    </citation>
    <scope>IDENTIFICATION</scope>
</reference>
<dbReference type="InterPro" id="IPR000232">
    <property type="entry name" value="HSF_DNA-bd"/>
</dbReference>
<comment type="subcellular location">
    <subcellularLocation>
        <location evidence="1">Nucleus</location>
    </subcellularLocation>
    <subcellularLocation>
        <location evidence="2">Secreted</location>
    </subcellularLocation>
</comment>